<keyword evidence="1" id="KW-0472">Membrane</keyword>
<sequence>MKFIKNLLKAVLILFGLLIVTLYITDTDYLIKAVRTIYMQGHTTAFLEDYERFDNQFIEKGTPQAWPKHKAYNSVAETKTLQKANKDWGTVAYVIIKNDSIWFENYYDEYDANSKSNSFSMAKSYVSGLLGKAIMEGHIESLEQPVCDFLPAFCEGDAAKMTVGDLSSMASGTNWDEAYYSPLSITTRAYFDDDLRKVINGLEMETTPGQAFKYASGDTQMLAMLIEKATGKKIYNYLSESFWKPLGSQNSALWQVDSAEENMVKAYCCIASNAKDFARFGKLYKDHGKWNGQQILDSAFVAKSLKPRFSSSPQYGYGWWLKNQNDKDFFMMRGHLGQYVIVQPEDDVIIVRLGHQKSPDAGIGAYTRDISLYIDEAYKMMNQDRFPTRNKKGS</sequence>
<dbReference type="InterPro" id="IPR012338">
    <property type="entry name" value="Beta-lactam/transpept-like"/>
</dbReference>
<dbReference type="RefSeq" id="WP_093365300.1">
    <property type="nucleotide sequence ID" value="NZ_FNCW01000002.1"/>
</dbReference>
<dbReference type="Proteomes" id="UP000199296">
    <property type="component" value="Unassembled WGS sequence"/>
</dbReference>
<evidence type="ECO:0000313" key="4">
    <source>
        <dbReference type="Proteomes" id="UP000199296"/>
    </source>
</evidence>
<protein>
    <submittedName>
        <fullName evidence="3">CubicO group peptidase, beta-lactamase class C family</fullName>
    </submittedName>
</protein>
<gene>
    <name evidence="3" type="ORF">SAMN04488027_102216</name>
</gene>
<evidence type="ECO:0000256" key="1">
    <source>
        <dbReference type="SAM" id="Phobius"/>
    </source>
</evidence>
<dbReference type="Pfam" id="PF00144">
    <property type="entry name" value="Beta-lactamase"/>
    <property type="match status" value="1"/>
</dbReference>
<accession>A0A1G7UQ59</accession>
<dbReference type="PANTHER" id="PTHR43283:SF7">
    <property type="entry name" value="BETA-LACTAMASE-RELATED DOMAIN-CONTAINING PROTEIN"/>
    <property type="match status" value="1"/>
</dbReference>
<name>A0A1G7UQ59_9FLAO</name>
<dbReference type="InterPro" id="IPR001466">
    <property type="entry name" value="Beta-lactam-related"/>
</dbReference>
<dbReference type="SUPFAM" id="SSF56601">
    <property type="entry name" value="beta-lactamase/transpeptidase-like"/>
    <property type="match status" value="1"/>
</dbReference>
<keyword evidence="4" id="KW-1185">Reference proteome</keyword>
<reference evidence="3 4" key="1">
    <citation type="submission" date="2016-10" db="EMBL/GenBank/DDBJ databases">
        <authorList>
            <person name="de Groot N.N."/>
        </authorList>
    </citation>
    <scope>NUCLEOTIDE SEQUENCE [LARGE SCALE GENOMIC DNA]</scope>
    <source>
        <strain evidence="3 4">DSM 19803</strain>
    </source>
</reference>
<dbReference type="AlphaFoldDB" id="A0A1G7UQ59"/>
<evidence type="ECO:0000313" key="3">
    <source>
        <dbReference type="EMBL" id="SDG49653.1"/>
    </source>
</evidence>
<feature type="domain" description="Beta-lactamase-related" evidence="2">
    <location>
        <begin position="89"/>
        <end position="360"/>
    </location>
</feature>
<dbReference type="InterPro" id="IPR050789">
    <property type="entry name" value="Diverse_Enzym_Activities"/>
</dbReference>
<proteinExistence type="predicted"/>
<keyword evidence="1" id="KW-1133">Transmembrane helix</keyword>
<dbReference type="PANTHER" id="PTHR43283">
    <property type="entry name" value="BETA-LACTAMASE-RELATED"/>
    <property type="match status" value="1"/>
</dbReference>
<evidence type="ECO:0000259" key="2">
    <source>
        <dbReference type="Pfam" id="PF00144"/>
    </source>
</evidence>
<dbReference type="STRING" id="470826.SAMN04488027_102216"/>
<dbReference type="OrthoDB" id="9773047at2"/>
<dbReference type="EMBL" id="FNCW01000002">
    <property type="protein sequence ID" value="SDG49653.1"/>
    <property type="molecule type" value="Genomic_DNA"/>
</dbReference>
<organism evidence="3 4">
    <name type="scientific">Psychroflexus sediminis</name>
    <dbReference type="NCBI Taxonomy" id="470826"/>
    <lineage>
        <taxon>Bacteria</taxon>
        <taxon>Pseudomonadati</taxon>
        <taxon>Bacteroidota</taxon>
        <taxon>Flavobacteriia</taxon>
        <taxon>Flavobacteriales</taxon>
        <taxon>Flavobacteriaceae</taxon>
        <taxon>Psychroflexus</taxon>
    </lineage>
</organism>
<dbReference type="Gene3D" id="3.40.710.10">
    <property type="entry name" value="DD-peptidase/beta-lactamase superfamily"/>
    <property type="match status" value="1"/>
</dbReference>
<keyword evidence="1" id="KW-0812">Transmembrane</keyword>
<feature type="transmembrane region" description="Helical" evidence="1">
    <location>
        <begin position="7"/>
        <end position="25"/>
    </location>
</feature>